<dbReference type="EMBL" id="LSMT01000034">
    <property type="protein sequence ID" value="PFX31587.1"/>
    <property type="molecule type" value="Genomic_DNA"/>
</dbReference>
<proteinExistence type="predicted"/>
<feature type="region of interest" description="Disordered" evidence="1">
    <location>
        <begin position="35"/>
        <end position="76"/>
    </location>
</feature>
<organism evidence="2 3">
    <name type="scientific">Stylophora pistillata</name>
    <name type="common">Smooth cauliflower coral</name>
    <dbReference type="NCBI Taxonomy" id="50429"/>
    <lineage>
        <taxon>Eukaryota</taxon>
        <taxon>Metazoa</taxon>
        <taxon>Cnidaria</taxon>
        <taxon>Anthozoa</taxon>
        <taxon>Hexacorallia</taxon>
        <taxon>Scleractinia</taxon>
        <taxon>Astrocoeniina</taxon>
        <taxon>Pocilloporidae</taxon>
        <taxon>Stylophora</taxon>
    </lineage>
</organism>
<evidence type="ECO:0000313" key="3">
    <source>
        <dbReference type="Proteomes" id="UP000225706"/>
    </source>
</evidence>
<comment type="caution">
    <text evidence="2">The sequence shown here is derived from an EMBL/GenBank/DDBJ whole genome shotgun (WGS) entry which is preliminary data.</text>
</comment>
<sequence>MIISNSSLFTMRGAVAVIFLSCVILTLLELFHGGSPEEPTNRRRRTIYDEEGFPDDEFDSDYGNEDEYYGAGDEEDIRFRRQQHQRRYQRQ</sequence>
<protein>
    <submittedName>
        <fullName evidence="2">Uncharacterized protein</fullName>
    </submittedName>
</protein>
<keyword evidence="3" id="KW-1185">Reference proteome</keyword>
<name>A0A2B4SSX7_STYPI</name>
<dbReference type="AlphaFoldDB" id="A0A2B4SSX7"/>
<gene>
    <name evidence="2" type="ORF">AWC38_SpisGene3606</name>
</gene>
<accession>A0A2B4SSX7</accession>
<evidence type="ECO:0000256" key="1">
    <source>
        <dbReference type="SAM" id="MobiDB-lite"/>
    </source>
</evidence>
<feature type="compositionally biased region" description="Acidic residues" evidence="1">
    <location>
        <begin position="49"/>
        <end position="76"/>
    </location>
</feature>
<evidence type="ECO:0000313" key="2">
    <source>
        <dbReference type="EMBL" id="PFX31587.1"/>
    </source>
</evidence>
<reference evidence="3" key="1">
    <citation type="journal article" date="2017" name="bioRxiv">
        <title>Comparative analysis of the genomes of Stylophora pistillata and Acropora digitifera provides evidence for extensive differences between species of corals.</title>
        <authorList>
            <person name="Voolstra C.R."/>
            <person name="Li Y."/>
            <person name="Liew Y.J."/>
            <person name="Baumgarten S."/>
            <person name="Zoccola D."/>
            <person name="Flot J.-F."/>
            <person name="Tambutte S."/>
            <person name="Allemand D."/>
            <person name="Aranda M."/>
        </authorList>
    </citation>
    <scope>NUCLEOTIDE SEQUENCE [LARGE SCALE GENOMIC DNA]</scope>
</reference>
<dbReference type="Proteomes" id="UP000225706">
    <property type="component" value="Unassembled WGS sequence"/>
</dbReference>